<dbReference type="InterPro" id="IPR018306">
    <property type="entry name" value="Phage_T5_Orf172_DNA-bd"/>
</dbReference>
<evidence type="ECO:0000256" key="1">
    <source>
        <dbReference type="SAM" id="MobiDB-lite"/>
    </source>
</evidence>
<reference evidence="3" key="1">
    <citation type="submission" date="2022-11" db="EMBL/GenBank/DDBJ databases">
        <authorList>
            <person name="Petersen C."/>
        </authorList>
    </citation>
    <scope>NUCLEOTIDE SEQUENCE</scope>
    <source>
        <strain evidence="3">IBT 19713</strain>
    </source>
</reference>
<dbReference type="Proteomes" id="UP001150941">
    <property type="component" value="Unassembled WGS sequence"/>
</dbReference>
<dbReference type="Pfam" id="PF10544">
    <property type="entry name" value="T5orf172"/>
    <property type="match status" value="1"/>
</dbReference>
<gene>
    <name evidence="3" type="ORF">N7468_007949</name>
</gene>
<feature type="region of interest" description="Disordered" evidence="1">
    <location>
        <begin position="36"/>
        <end position="61"/>
    </location>
</feature>
<accession>A0A9W9NNW3</accession>
<dbReference type="EMBL" id="JAPQKS010000006">
    <property type="protein sequence ID" value="KAJ5223407.1"/>
    <property type="molecule type" value="Genomic_DNA"/>
</dbReference>
<proteinExistence type="predicted"/>
<name>A0A9W9NNW3_9EURO</name>
<keyword evidence="4" id="KW-1185">Reference proteome</keyword>
<feature type="region of interest" description="Disordered" evidence="1">
    <location>
        <begin position="355"/>
        <end position="430"/>
    </location>
</feature>
<comment type="caution">
    <text evidence="3">The sequence shown here is derived from an EMBL/GenBank/DDBJ whole genome shotgun (WGS) entry which is preliminary data.</text>
</comment>
<organism evidence="3 4">
    <name type="scientific">Penicillium chermesinum</name>
    <dbReference type="NCBI Taxonomy" id="63820"/>
    <lineage>
        <taxon>Eukaryota</taxon>
        <taxon>Fungi</taxon>
        <taxon>Dikarya</taxon>
        <taxon>Ascomycota</taxon>
        <taxon>Pezizomycotina</taxon>
        <taxon>Eurotiomycetes</taxon>
        <taxon>Eurotiomycetidae</taxon>
        <taxon>Eurotiales</taxon>
        <taxon>Aspergillaceae</taxon>
        <taxon>Penicillium</taxon>
    </lineage>
</organism>
<dbReference type="OrthoDB" id="4503155at2759"/>
<reference evidence="3" key="2">
    <citation type="journal article" date="2023" name="IMA Fungus">
        <title>Comparative genomic study of the Penicillium genus elucidates a diverse pangenome and 15 lateral gene transfer events.</title>
        <authorList>
            <person name="Petersen C."/>
            <person name="Sorensen T."/>
            <person name="Nielsen M.R."/>
            <person name="Sondergaard T.E."/>
            <person name="Sorensen J.L."/>
            <person name="Fitzpatrick D.A."/>
            <person name="Frisvad J.C."/>
            <person name="Nielsen K.L."/>
        </authorList>
    </citation>
    <scope>NUCLEOTIDE SEQUENCE</scope>
    <source>
        <strain evidence="3">IBT 19713</strain>
    </source>
</reference>
<evidence type="ECO:0000313" key="4">
    <source>
        <dbReference type="Proteomes" id="UP001150941"/>
    </source>
</evidence>
<dbReference type="GeneID" id="83204548"/>
<feature type="compositionally biased region" description="Polar residues" evidence="1">
    <location>
        <begin position="40"/>
        <end position="50"/>
    </location>
</feature>
<evidence type="ECO:0000313" key="3">
    <source>
        <dbReference type="EMBL" id="KAJ5223407.1"/>
    </source>
</evidence>
<sequence>MAASLVQYIAYIFIQLYHGSIWLHHAFVAKEVPCEEDRTPQTNKPTTTSEDLPPPEETHEPGVKSLSAVLCEVTSGTLKLKCAAIQGHMGACQTLMSQEDVGHADRIFKDMLSALRENMYKKENPSKFKLSKLALQLTQSVLCGKHARHKFLYDHVAHGAWIDEIQHEKLKILAELGRLEKEPLEFKPAKTTFKSEDQLDEKVRDKLCSTLRVSDRKTGYIYVISYHRAPGMLKIGTCADGNWEERKYHHMHCYPGFELLDYRRFYYARRLEQTLLAEFKPAERSLKEGCSVCESNSVDGKTRHKEWVEIDLATVKDRLDKWALFFTNPDLYDEQFRYEKGGEWDKLLDGMLSSRPPSKFLTPKKNTVSRSSPRLTGSSSELSSARSSLFSRSSSDSCSSVSLSGSPSLGIPSPGEQSPSPSPRKARGFD</sequence>
<feature type="compositionally biased region" description="Low complexity" evidence="1">
    <location>
        <begin position="369"/>
        <end position="419"/>
    </location>
</feature>
<dbReference type="AlphaFoldDB" id="A0A9W9NNW3"/>
<feature type="domain" description="Bacteriophage T5 Orf172 DNA-binding" evidence="2">
    <location>
        <begin position="219"/>
        <end position="322"/>
    </location>
</feature>
<dbReference type="RefSeq" id="XP_058327590.1">
    <property type="nucleotide sequence ID" value="XM_058477245.1"/>
</dbReference>
<evidence type="ECO:0000259" key="2">
    <source>
        <dbReference type="Pfam" id="PF10544"/>
    </source>
</evidence>
<protein>
    <recommendedName>
        <fullName evidence="2">Bacteriophage T5 Orf172 DNA-binding domain-containing protein</fullName>
    </recommendedName>
</protein>